<accession>A0ABV2EQH7</accession>
<dbReference type="InterPro" id="IPR050834">
    <property type="entry name" value="Glycosyltransf_2"/>
</dbReference>
<protein>
    <submittedName>
        <fullName evidence="5">Glycosyltransferase involved in cell wall biosynthesis</fullName>
    </submittedName>
</protein>
<name>A0ABV2EQH7_9CAUL</name>
<dbReference type="PANTHER" id="PTHR43685:SF5">
    <property type="entry name" value="GLYCOSYLTRANSFERASE EPSE-RELATED"/>
    <property type="match status" value="1"/>
</dbReference>
<sequence>MQQPRISCLLPVYNGEAFLEEAIGSILAQTFRDFELVVVDDGSRDSTPDILARLAATDPRIKVIRQENGGIVAALNTGLKACRGEYVARMDADDIALPHRFQFQADYLDSHPGCVLVGGVARSVSSDGKDVSRTTGGRHRRTDLSCFPPKIAVSMHPLITARREALIAVGGYRSDFPHAEDYDLFIRLSKLGGIDNPDEEVLIYRRHEGAISLKHLETQERSAAMSEIAAMEPGSEGFPARLVEPYVRLRIWRRYLSADRAKADHLLPHLIGDALNLKPETLLSPRYFGLRVRIGGAIAAAALRQARRSKAPDAAPATQGAAG</sequence>
<proteinExistence type="inferred from homology"/>
<comment type="similarity">
    <text evidence="1">Belongs to the glycosyltransferase 2 family.</text>
</comment>
<dbReference type="InterPro" id="IPR029044">
    <property type="entry name" value="Nucleotide-diphossugar_trans"/>
</dbReference>
<evidence type="ECO:0000256" key="2">
    <source>
        <dbReference type="ARBA" id="ARBA00022676"/>
    </source>
</evidence>
<comment type="caution">
    <text evidence="5">The sequence shown here is derived from an EMBL/GenBank/DDBJ whole genome shotgun (WGS) entry which is preliminary data.</text>
</comment>
<dbReference type="Gene3D" id="3.90.550.10">
    <property type="entry name" value="Spore Coat Polysaccharide Biosynthesis Protein SpsA, Chain A"/>
    <property type="match status" value="1"/>
</dbReference>
<dbReference type="PANTHER" id="PTHR43685">
    <property type="entry name" value="GLYCOSYLTRANSFERASE"/>
    <property type="match status" value="1"/>
</dbReference>
<dbReference type="EMBL" id="JBEPLU010000004">
    <property type="protein sequence ID" value="MET3528611.1"/>
    <property type="molecule type" value="Genomic_DNA"/>
</dbReference>
<feature type="domain" description="Glycosyltransferase 2-like" evidence="4">
    <location>
        <begin position="7"/>
        <end position="166"/>
    </location>
</feature>
<dbReference type="InterPro" id="IPR001173">
    <property type="entry name" value="Glyco_trans_2-like"/>
</dbReference>
<evidence type="ECO:0000259" key="4">
    <source>
        <dbReference type="Pfam" id="PF00535"/>
    </source>
</evidence>
<gene>
    <name evidence="5" type="ORF">ABID41_003753</name>
</gene>
<reference evidence="5 6" key="1">
    <citation type="submission" date="2024-06" db="EMBL/GenBank/DDBJ databases">
        <title>Genomic Encyclopedia of Type Strains, Phase IV (KMG-IV): sequencing the most valuable type-strain genomes for metagenomic binning, comparative biology and taxonomic classification.</title>
        <authorList>
            <person name="Goeker M."/>
        </authorList>
    </citation>
    <scope>NUCLEOTIDE SEQUENCE [LARGE SCALE GENOMIC DNA]</scope>
    <source>
        <strain evidence="5 6">DSM 17809</strain>
    </source>
</reference>
<keyword evidence="2" id="KW-0328">Glycosyltransferase</keyword>
<organism evidence="5 6">
    <name type="scientific">Phenylobacterium koreense</name>
    <dbReference type="NCBI Taxonomy" id="266125"/>
    <lineage>
        <taxon>Bacteria</taxon>
        <taxon>Pseudomonadati</taxon>
        <taxon>Pseudomonadota</taxon>
        <taxon>Alphaproteobacteria</taxon>
        <taxon>Caulobacterales</taxon>
        <taxon>Caulobacteraceae</taxon>
        <taxon>Phenylobacterium</taxon>
    </lineage>
</organism>
<evidence type="ECO:0000256" key="1">
    <source>
        <dbReference type="ARBA" id="ARBA00006739"/>
    </source>
</evidence>
<dbReference type="Pfam" id="PF00535">
    <property type="entry name" value="Glycos_transf_2"/>
    <property type="match status" value="1"/>
</dbReference>
<dbReference type="RefSeq" id="WP_354298481.1">
    <property type="nucleotide sequence ID" value="NZ_JBEPLU010000004.1"/>
</dbReference>
<evidence type="ECO:0000313" key="6">
    <source>
        <dbReference type="Proteomes" id="UP001549110"/>
    </source>
</evidence>
<keyword evidence="6" id="KW-1185">Reference proteome</keyword>
<evidence type="ECO:0000313" key="5">
    <source>
        <dbReference type="EMBL" id="MET3528611.1"/>
    </source>
</evidence>
<dbReference type="SUPFAM" id="SSF53448">
    <property type="entry name" value="Nucleotide-diphospho-sugar transferases"/>
    <property type="match status" value="1"/>
</dbReference>
<evidence type="ECO:0000256" key="3">
    <source>
        <dbReference type="ARBA" id="ARBA00022679"/>
    </source>
</evidence>
<keyword evidence="3" id="KW-0808">Transferase</keyword>
<dbReference type="Proteomes" id="UP001549110">
    <property type="component" value="Unassembled WGS sequence"/>
</dbReference>